<accession>A0A0D7AVM3</accession>
<organism evidence="2 3">
    <name type="scientific">Cylindrobasidium torrendii FP15055 ss-10</name>
    <dbReference type="NCBI Taxonomy" id="1314674"/>
    <lineage>
        <taxon>Eukaryota</taxon>
        <taxon>Fungi</taxon>
        <taxon>Dikarya</taxon>
        <taxon>Basidiomycota</taxon>
        <taxon>Agaricomycotina</taxon>
        <taxon>Agaricomycetes</taxon>
        <taxon>Agaricomycetidae</taxon>
        <taxon>Agaricales</taxon>
        <taxon>Marasmiineae</taxon>
        <taxon>Physalacriaceae</taxon>
        <taxon>Cylindrobasidium</taxon>
    </lineage>
</organism>
<gene>
    <name evidence="2" type="ORF">CYLTODRAFT_476148</name>
</gene>
<feature type="region of interest" description="Disordered" evidence="1">
    <location>
        <begin position="217"/>
        <end position="266"/>
    </location>
</feature>
<dbReference type="AlphaFoldDB" id="A0A0D7AVM3"/>
<evidence type="ECO:0000313" key="2">
    <source>
        <dbReference type="EMBL" id="KIY62055.1"/>
    </source>
</evidence>
<evidence type="ECO:0000313" key="3">
    <source>
        <dbReference type="Proteomes" id="UP000054007"/>
    </source>
</evidence>
<keyword evidence="3" id="KW-1185">Reference proteome</keyword>
<proteinExistence type="predicted"/>
<dbReference type="Proteomes" id="UP000054007">
    <property type="component" value="Unassembled WGS sequence"/>
</dbReference>
<evidence type="ECO:0000256" key="1">
    <source>
        <dbReference type="SAM" id="MobiDB-lite"/>
    </source>
</evidence>
<feature type="compositionally biased region" description="Pro residues" evidence="1">
    <location>
        <begin position="220"/>
        <end position="235"/>
    </location>
</feature>
<feature type="region of interest" description="Disordered" evidence="1">
    <location>
        <begin position="448"/>
        <end position="473"/>
    </location>
</feature>
<name>A0A0D7AVM3_9AGAR</name>
<dbReference type="EMBL" id="KN880830">
    <property type="protein sequence ID" value="KIY62055.1"/>
    <property type="molecule type" value="Genomic_DNA"/>
</dbReference>
<sequence length="473" mass="51599">MAQLKAPLAEYAAYLGVTVDTTTIVKSNGKTGTHAFLPTIQSSRLRHPFPYAIYLKTFDDANLLCNLWIDFLEKAVPFPLLEVGGGTTVAAIGGSSQTSPVIEKFCDLGFDAKFDCALQHCKPIFALPYSQYPGLYIHEYVSRLPAPPMLTTSPRDAARLSVQGCAARFRPYNIVTNSFATAFEAILCNAWESNRPRSWRKELVSYDFALSDDTFGGPLAPLPPHQHPLPPPGPLVDPHTWEEPCISSSPFPSPAATPSRQPSHQAAIIRTPSHTPSCTPVSSPKGIACRLFDTGSAPKTSPRIFPEASPSRNRLLTPSRATSPLVEVTYAFPAPRSPAPAYLAQPASTLSVHDEAKSPLRQAASEGSALARVLTKSESEPLPDDLCRLISAFFSDHVTEAMDIFAAARRYKNFSLACTNVIPHLPRWMTLQQFTYCLEFIFDSGDPIPAKSSHRKARESSRTLAGTEDKSRG</sequence>
<protein>
    <submittedName>
        <fullName evidence="2">Uncharacterized protein</fullName>
    </submittedName>
</protein>
<reference evidence="2 3" key="1">
    <citation type="journal article" date="2015" name="Fungal Genet. Biol.">
        <title>Evolution of novel wood decay mechanisms in Agaricales revealed by the genome sequences of Fistulina hepatica and Cylindrobasidium torrendii.</title>
        <authorList>
            <person name="Floudas D."/>
            <person name="Held B.W."/>
            <person name="Riley R."/>
            <person name="Nagy L.G."/>
            <person name="Koehler G."/>
            <person name="Ransdell A.S."/>
            <person name="Younus H."/>
            <person name="Chow J."/>
            <person name="Chiniquy J."/>
            <person name="Lipzen A."/>
            <person name="Tritt A."/>
            <person name="Sun H."/>
            <person name="Haridas S."/>
            <person name="LaButti K."/>
            <person name="Ohm R.A."/>
            <person name="Kues U."/>
            <person name="Blanchette R.A."/>
            <person name="Grigoriev I.V."/>
            <person name="Minto R.E."/>
            <person name="Hibbett D.S."/>
        </authorList>
    </citation>
    <scope>NUCLEOTIDE SEQUENCE [LARGE SCALE GENOMIC DNA]</scope>
    <source>
        <strain evidence="2 3">FP15055 ss-10</strain>
    </source>
</reference>
<feature type="compositionally biased region" description="Low complexity" evidence="1">
    <location>
        <begin position="244"/>
        <end position="259"/>
    </location>
</feature>